<evidence type="ECO:0000256" key="7">
    <source>
        <dbReference type="ARBA" id="ARBA00044507"/>
    </source>
</evidence>
<dbReference type="Pfam" id="PF12390">
    <property type="entry name" value="Se-cys_synth_N"/>
    <property type="match status" value="1"/>
</dbReference>
<gene>
    <name evidence="8" type="primary">selA</name>
    <name evidence="11" type="ORF">HMPREF9624_00749</name>
</gene>
<dbReference type="RefSeq" id="WP_009536608.1">
    <property type="nucleotide sequence ID" value="NZ_JH414504.1"/>
</dbReference>
<comment type="catalytic activity">
    <reaction evidence="8">
        <text>L-seryl-tRNA(Sec) + selenophosphate + H(+) = L-selenocysteinyl-tRNA(Sec) + phosphate</text>
        <dbReference type="Rhea" id="RHEA:22728"/>
        <dbReference type="Rhea" id="RHEA-COMP:9742"/>
        <dbReference type="Rhea" id="RHEA-COMP:9743"/>
        <dbReference type="ChEBI" id="CHEBI:15378"/>
        <dbReference type="ChEBI" id="CHEBI:16144"/>
        <dbReference type="ChEBI" id="CHEBI:43474"/>
        <dbReference type="ChEBI" id="CHEBI:78533"/>
        <dbReference type="ChEBI" id="CHEBI:78573"/>
        <dbReference type="EC" id="2.9.1.1"/>
    </reaction>
</comment>
<keyword evidence="6 8" id="KW-0711">Selenium</keyword>
<dbReference type="PANTHER" id="PTHR32328">
    <property type="entry name" value="L-SERYL-TRNA(SEC) SELENIUM TRANSFERASE"/>
    <property type="match status" value="1"/>
</dbReference>
<sequence length="472" mass="53386">MDKNNLFRSIPKVDLLLEREEILSLIQDYGLSYVTDQVREVVEEIREEIKAYPESEGIDGFEDRILKKIERIEDLVMERVEEGLDLKLRPLLNGTGTILHTNLGRAPLSHKISTELATLLSSYSNLEYNLEEGKRGERYSHMKEMLCKITGAEDAMVVNNNASSVLLILSTLAKGGEVIVSRGELIEIGGKFRIPDVCAQSDAEMVEIGTTNKTHLSDYQEAITENTKAFLKVHTSNYRIMGFTESVEAKDLKALSLEHNIPIIEDLGSGVLLPLEKYGIRHEPMVQEAIESGVDVVCFSGDKLLGGPQAGIIIGKKKYIDAMKKNPLTRALRIDKFTVAALSMTLREYLHMEGIEERIPVLKMLSETAPSIKERAERLYDLFRKNHIQGECSIRPCESQVGGGSLPDTFMESYALCFHPRQISVSELEKRLHFTKEPLIGRVMEDDFWIDLRTIREEELERVVESFQEALE</sequence>
<evidence type="ECO:0000256" key="9">
    <source>
        <dbReference type="PIRSR" id="PIRSR618319-50"/>
    </source>
</evidence>
<dbReference type="InterPro" id="IPR004534">
    <property type="entry name" value="SelA_trans"/>
</dbReference>
<dbReference type="NCBIfam" id="TIGR00474">
    <property type="entry name" value="selA"/>
    <property type="match status" value="1"/>
</dbReference>
<dbReference type="Pfam" id="PF03841">
    <property type="entry name" value="SelA"/>
    <property type="match status" value="1"/>
</dbReference>
<comment type="pathway">
    <text evidence="8">Aminoacyl-tRNA biosynthesis; selenocysteinyl-tRNA(Sec) biosynthesis; selenocysteinyl-tRNA(Sec) from L-seryl-tRNA(Sec) (bacterial route): step 1/1.</text>
</comment>
<keyword evidence="5 8" id="KW-0648">Protein biosynthesis</keyword>
<reference evidence="11 12" key="1">
    <citation type="submission" date="2011-08" db="EMBL/GenBank/DDBJ databases">
        <title>The Genome Sequence of Oribacterium sp. ACB7.</title>
        <authorList>
            <consortium name="The Broad Institute Genome Sequencing Platform"/>
            <person name="Earl A."/>
            <person name="Ward D."/>
            <person name="Feldgarden M."/>
            <person name="Gevers D."/>
            <person name="Sizova M."/>
            <person name="Hazen A."/>
            <person name="Epstein S."/>
            <person name="Young S.K."/>
            <person name="Zeng Q."/>
            <person name="Gargeya S."/>
            <person name="Fitzgerald M."/>
            <person name="Haas B."/>
            <person name="Abouelleil A."/>
            <person name="Alvarado L."/>
            <person name="Arachchi H.M."/>
            <person name="Berlin A."/>
            <person name="Brown A."/>
            <person name="Chapman S.B."/>
            <person name="Chen Z."/>
            <person name="Dunbar C."/>
            <person name="Freedman E."/>
            <person name="Gearin G."/>
            <person name="Gellesch M."/>
            <person name="Goldberg J."/>
            <person name="Griggs A."/>
            <person name="Gujja S."/>
            <person name="Heiman D."/>
            <person name="Howarth C."/>
            <person name="Larson L."/>
            <person name="Lui A."/>
            <person name="MacDonald P.J.P."/>
            <person name="Montmayeur A."/>
            <person name="Murphy C."/>
            <person name="Neiman D."/>
            <person name="Pearson M."/>
            <person name="Priest M."/>
            <person name="Roberts A."/>
            <person name="Saif S."/>
            <person name="Shea T."/>
            <person name="Shenoy N."/>
            <person name="Sisk P."/>
            <person name="Stolte C."/>
            <person name="Sykes S."/>
            <person name="Wortman J."/>
            <person name="Nusbaum C."/>
            <person name="Birren B."/>
        </authorList>
    </citation>
    <scope>NUCLEOTIDE SEQUENCE [LARGE SCALE GENOMIC DNA]</scope>
    <source>
        <strain evidence="11 12">ACB7</strain>
    </source>
</reference>
<dbReference type="PANTHER" id="PTHR32328:SF0">
    <property type="entry name" value="L-SERYL-TRNA(SEC) SELENIUM TRANSFERASE"/>
    <property type="match status" value="1"/>
</dbReference>
<evidence type="ECO:0000256" key="8">
    <source>
        <dbReference type="HAMAP-Rule" id="MF_00423"/>
    </source>
</evidence>
<protein>
    <recommendedName>
        <fullName evidence="8">L-seryl-tRNA(Sec) selenium transferase</fullName>
        <ecNumber evidence="8">2.9.1.1</ecNumber>
    </recommendedName>
    <alternativeName>
        <fullName evidence="8">Selenocysteine synthase</fullName>
        <shortName evidence="8">Sec synthase</shortName>
    </alternativeName>
    <alternativeName>
        <fullName evidence="8">Selenocysteinyl-tRNA(Sec) synthase</fullName>
    </alternativeName>
</protein>
<proteinExistence type="inferred from homology"/>
<dbReference type="HAMAP" id="MF_00423">
    <property type="entry name" value="SelA"/>
    <property type="match status" value="1"/>
</dbReference>
<dbReference type="InterPro" id="IPR025862">
    <property type="entry name" value="SelA_trans_N_dom"/>
</dbReference>
<keyword evidence="2 8" id="KW-0963">Cytoplasm</keyword>
<evidence type="ECO:0000256" key="6">
    <source>
        <dbReference type="ARBA" id="ARBA00023266"/>
    </source>
</evidence>
<feature type="domain" description="L-seryl-tRNA selenium transferase N-terminal" evidence="10">
    <location>
        <begin position="7"/>
        <end position="46"/>
    </location>
</feature>
<dbReference type="InterPro" id="IPR018319">
    <property type="entry name" value="SelA-like"/>
</dbReference>
<comment type="function">
    <text evidence="8">Converts seryl-tRNA(Sec) to selenocysteinyl-tRNA(Sec) required for selenoprotein biosynthesis.</text>
</comment>
<name>G9WV15_9FIRM</name>
<dbReference type="HOGENOM" id="CLU_038142_1_0_9"/>
<dbReference type="AlphaFoldDB" id="G9WV15"/>
<dbReference type="InterPro" id="IPR015424">
    <property type="entry name" value="PyrdxlP-dep_Trfase"/>
</dbReference>
<dbReference type="InterPro" id="IPR015421">
    <property type="entry name" value="PyrdxlP-dep_Trfase_major"/>
</dbReference>
<comment type="caution">
    <text evidence="11">The sequence shown here is derived from an EMBL/GenBank/DDBJ whole genome shotgun (WGS) entry which is preliminary data.</text>
</comment>
<keyword evidence="3 8" id="KW-0808">Transferase</keyword>
<evidence type="ECO:0000256" key="3">
    <source>
        <dbReference type="ARBA" id="ARBA00022679"/>
    </source>
</evidence>
<dbReference type="EMBL" id="AFZD01000017">
    <property type="protein sequence ID" value="EHL11416.1"/>
    <property type="molecule type" value="Genomic_DNA"/>
</dbReference>
<accession>G9WV15</accession>
<dbReference type="GO" id="GO:0001514">
    <property type="term" value="P:selenocysteine incorporation"/>
    <property type="evidence" value="ECO:0007669"/>
    <property type="project" value="UniProtKB-UniRule"/>
</dbReference>
<comment type="cofactor">
    <cofactor evidence="1 8 9">
        <name>pyridoxal 5'-phosphate</name>
        <dbReference type="ChEBI" id="CHEBI:597326"/>
    </cofactor>
</comment>
<evidence type="ECO:0000256" key="1">
    <source>
        <dbReference type="ARBA" id="ARBA00001933"/>
    </source>
</evidence>
<dbReference type="GO" id="GO:0004125">
    <property type="term" value="F:L-seryl-tRNA(Sec) selenium transferase activity"/>
    <property type="evidence" value="ECO:0007669"/>
    <property type="project" value="UniProtKB-UniRule"/>
</dbReference>
<dbReference type="GO" id="GO:0005737">
    <property type="term" value="C:cytoplasm"/>
    <property type="evidence" value="ECO:0007669"/>
    <property type="project" value="UniProtKB-SubCell"/>
</dbReference>
<evidence type="ECO:0000259" key="10">
    <source>
        <dbReference type="Pfam" id="PF12390"/>
    </source>
</evidence>
<dbReference type="UniPathway" id="UPA00906">
    <property type="reaction ID" value="UER00896"/>
</dbReference>
<evidence type="ECO:0000256" key="4">
    <source>
        <dbReference type="ARBA" id="ARBA00022898"/>
    </source>
</evidence>
<organism evidence="11 12">
    <name type="scientific">Oribacterium asaccharolyticum ACB7</name>
    <dbReference type="NCBI Taxonomy" id="796944"/>
    <lineage>
        <taxon>Bacteria</taxon>
        <taxon>Bacillati</taxon>
        <taxon>Bacillota</taxon>
        <taxon>Clostridia</taxon>
        <taxon>Lachnospirales</taxon>
        <taxon>Lachnospiraceae</taxon>
        <taxon>Oribacterium</taxon>
    </lineage>
</organism>
<comment type="similarity">
    <text evidence="7 8">Belongs to the SelA family.</text>
</comment>
<dbReference type="SUPFAM" id="SSF53383">
    <property type="entry name" value="PLP-dependent transferases"/>
    <property type="match status" value="1"/>
</dbReference>
<dbReference type="GO" id="GO:0001717">
    <property type="term" value="P:conversion of seryl-tRNAsec to selenocys-tRNAsec"/>
    <property type="evidence" value="ECO:0007669"/>
    <property type="project" value="UniProtKB-UniRule"/>
</dbReference>
<evidence type="ECO:0000256" key="2">
    <source>
        <dbReference type="ARBA" id="ARBA00022490"/>
    </source>
</evidence>
<keyword evidence="12" id="KW-1185">Reference proteome</keyword>
<dbReference type="PATRIC" id="fig|796944.3.peg.1471"/>
<dbReference type="Gene3D" id="3.90.1150.180">
    <property type="match status" value="1"/>
</dbReference>
<evidence type="ECO:0000313" key="11">
    <source>
        <dbReference type="EMBL" id="EHL11416.1"/>
    </source>
</evidence>
<evidence type="ECO:0000256" key="5">
    <source>
        <dbReference type="ARBA" id="ARBA00022917"/>
    </source>
</evidence>
<feature type="modified residue" description="N6-(pyridoxal phosphate)lysine" evidence="8 9">
    <location>
        <position position="303"/>
    </location>
</feature>
<dbReference type="Proteomes" id="UP000003527">
    <property type="component" value="Unassembled WGS sequence"/>
</dbReference>
<evidence type="ECO:0000313" key="12">
    <source>
        <dbReference type="Proteomes" id="UP000003527"/>
    </source>
</evidence>
<dbReference type="EC" id="2.9.1.1" evidence="8"/>
<comment type="subcellular location">
    <subcellularLocation>
        <location evidence="8">Cytoplasm</location>
    </subcellularLocation>
</comment>
<keyword evidence="4 8" id="KW-0663">Pyridoxal phosphate</keyword>
<dbReference type="Gene3D" id="3.40.640.10">
    <property type="entry name" value="Type I PLP-dependent aspartate aminotransferase-like (Major domain)"/>
    <property type="match status" value="1"/>
</dbReference>